<keyword evidence="3" id="KW-1185">Reference proteome</keyword>
<proteinExistence type="predicted"/>
<feature type="compositionally biased region" description="Basic and acidic residues" evidence="1">
    <location>
        <begin position="172"/>
        <end position="182"/>
    </location>
</feature>
<reference evidence="2 3" key="1">
    <citation type="journal article" date="2016" name="Mol. Biol. Evol.">
        <title>Comparative Genomics of Early-Diverging Mushroom-Forming Fungi Provides Insights into the Origins of Lignocellulose Decay Capabilities.</title>
        <authorList>
            <person name="Nagy L.G."/>
            <person name="Riley R."/>
            <person name="Tritt A."/>
            <person name="Adam C."/>
            <person name="Daum C."/>
            <person name="Floudas D."/>
            <person name="Sun H."/>
            <person name="Yadav J.S."/>
            <person name="Pangilinan J."/>
            <person name="Larsson K.H."/>
            <person name="Matsuura K."/>
            <person name="Barry K."/>
            <person name="Labutti K."/>
            <person name="Kuo R."/>
            <person name="Ohm R.A."/>
            <person name="Bhattacharya S.S."/>
            <person name="Shirouzu T."/>
            <person name="Yoshinaga Y."/>
            <person name="Martin F.M."/>
            <person name="Grigoriev I.V."/>
            <person name="Hibbett D.S."/>
        </authorList>
    </citation>
    <scope>NUCLEOTIDE SEQUENCE [LARGE SCALE GENOMIC DNA]</scope>
    <source>
        <strain evidence="2 3">L-15889</strain>
    </source>
</reference>
<sequence length="182" mass="20878">MRKHHQATLPATCGRRVAFEIDAAALLKSRLRLRPNLLRLGMDDMRDVSDDMWRAGKGQVPEENRLRLREVKVVKQIAVNPKGIAVNCFDAAERRVKRPKRAEVKGPNGRRVKCPKRAPLNSSNERRVKRPKRAEVKDPNGRRVKCPKRVPLKGSNGRRVKRPKRALLKSQAPERLRQIAQK</sequence>
<protein>
    <submittedName>
        <fullName evidence="2">Uncharacterized protein</fullName>
    </submittedName>
</protein>
<dbReference type="AlphaFoldDB" id="A0A165RJQ3"/>
<feature type="compositionally biased region" description="Basic residues" evidence="1">
    <location>
        <begin position="142"/>
        <end position="167"/>
    </location>
</feature>
<feature type="region of interest" description="Disordered" evidence="1">
    <location>
        <begin position="99"/>
        <end position="182"/>
    </location>
</feature>
<evidence type="ECO:0000256" key="1">
    <source>
        <dbReference type="SAM" id="MobiDB-lite"/>
    </source>
</evidence>
<dbReference type="Proteomes" id="UP000076727">
    <property type="component" value="Unassembled WGS sequence"/>
</dbReference>
<organism evidence="2 3">
    <name type="scientific">Daedalea quercina L-15889</name>
    <dbReference type="NCBI Taxonomy" id="1314783"/>
    <lineage>
        <taxon>Eukaryota</taxon>
        <taxon>Fungi</taxon>
        <taxon>Dikarya</taxon>
        <taxon>Basidiomycota</taxon>
        <taxon>Agaricomycotina</taxon>
        <taxon>Agaricomycetes</taxon>
        <taxon>Polyporales</taxon>
        <taxon>Fomitopsis</taxon>
    </lineage>
</organism>
<evidence type="ECO:0000313" key="3">
    <source>
        <dbReference type="Proteomes" id="UP000076727"/>
    </source>
</evidence>
<evidence type="ECO:0000313" key="2">
    <source>
        <dbReference type="EMBL" id="KZT70841.1"/>
    </source>
</evidence>
<dbReference type="EMBL" id="KV429049">
    <property type="protein sequence ID" value="KZT70841.1"/>
    <property type="molecule type" value="Genomic_DNA"/>
</dbReference>
<accession>A0A165RJQ3</accession>
<name>A0A165RJQ3_9APHY</name>
<gene>
    <name evidence="2" type="ORF">DAEQUDRAFT_810426</name>
</gene>